<sequence length="69" mass="7714">MALASEWNPAVGSTRSFEQRAGRPSRVEQPRLLGRRWNPRLLPLCQARAPAIEGGVVLRRSSGDMLFHC</sequence>
<dbReference type="EMBL" id="GBRH01200316">
    <property type="protein sequence ID" value="JAD97579.1"/>
    <property type="molecule type" value="Transcribed_RNA"/>
</dbReference>
<feature type="compositionally biased region" description="Basic and acidic residues" evidence="1">
    <location>
        <begin position="17"/>
        <end position="29"/>
    </location>
</feature>
<protein>
    <submittedName>
        <fullName evidence="2">Uncharacterized protein</fullName>
    </submittedName>
</protein>
<reference evidence="2" key="2">
    <citation type="journal article" date="2015" name="Data Brief">
        <title>Shoot transcriptome of the giant reed, Arundo donax.</title>
        <authorList>
            <person name="Barrero R.A."/>
            <person name="Guerrero F.D."/>
            <person name="Moolhuijzen P."/>
            <person name="Goolsby J.A."/>
            <person name="Tidwell J."/>
            <person name="Bellgard S.E."/>
            <person name="Bellgard M.I."/>
        </authorList>
    </citation>
    <scope>NUCLEOTIDE SEQUENCE</scope>
    <source>
        <tissue evidence="2">Shoot tissue taken approximately 20 cm above the soil surface</tissue>
    </source>
</reference>
<accession>A0A0A9E9Y9</accession>
<name>A0A0A9E9Y9_ARUDO</name>
<feature type="region of interest" description="Disordered" evidence="1">
    <location>
        <begin position="1"/>
        <end position="31"/>
    </location>
</feature>
<evidence type="ECO:0000256" key="1">
    <source>
        <dbReference type="SAM" id="MobiDB-lite"/>
    </source>
</evidence>
<dbReference type="AlphaFoldDB" id="A0A0A9E9Y9"/>
<reference evidence="2" key="1">
    <citation type="submission" date="2014-09" db="EMBL/GenBank/DDBJ databases">
        <authorList>
            <person name="Magalhaes I.L.F."/>
            <person name="Oliveira U."/>
            <person name="Santos F.R."/>
            <person name="Vidigal T.H.D.A."/>
            <person name="Brescovit A.D."/>
            <person name="Santos A.J."/>
        </authorList>
    </citation>
    <scope>NUCLEOTIDE SEQUENCE</scope>
    <source>
        <tissue evidence="2">Shoot tissue taken approximately 20 cm above the soil surface</tissue>
    </source>
</reference>
<evidence type="ECO:0000313" key="2">
    <source>
        <dbReference type="EMBL" id="JAD97579.1"/>
    </source>
</evidence>
<organism evidence="2">
    <name type="scientific">Arundo donax</name>
    <name type="common">Giant reed</name>
    <name type="synonym">Donax arundinaceus</name>
    <dbReference type="NCBI Taxonomy" id="35708"/>
    <lineage>
        <taxon>Eukaryota</taxon>
        <taxon>Viridiplantae</taxon>
        <taxon>Streptophyta</taxon>
        <taxon>Embryophyta</taxon>
        <taxon>Tracheophyta</taxon>
        <taxon>Spermatophyta</taxon>
        <taxon>Magnoliopsida</taxon>
        <taxon>Liliopsida</taxon>
        <taxon>Poales</taxon>
        <taxon>Poaceae</taxon>
        <taxon>PACMAD clade</taxon>
        <taxon>Arundinoideae</taxon>
        <taxon>Arundineae</taxon>
        <taxon>Arundo</taxon>
    </lineage>
</organism>
<proteinExistence type="predicted"/>